<sequence>MYLLLLAVGHVFSYLLLYFLFPVFFRSGVPTIGWRSLRSVAYIVVAYLSVLFVSFAASDPEWSNRILHIFGGGFVSLSVCFLVVSDTHLRISRFQFIVFSILVVTGLGVANEITEFFLQNYLGFVFAEGVNDTWLDLISNVCGALIATLCLTPLLTSGTKS</sequence>
<proteinExistence type="predicted"/>
<evidence type="ECO:0000313" key="2">
    <source>
        <dbReference type="EMBL" id="OGZ13189.1"/>
    </source>
</evidence>
<comment type="caution">
    <text evidence="2">The sequence shown here is derived from an EMBL/GenBank/DDBJ whole genome shotgun (WGS) entry which is preliminary data.</text>
</comment>
<dbReference type="Proteomes" id="UP000178636">
    <property type="component" value="Unassembled WGS sequence"/>
</dbReference>
<dbReference type="STRING" id="1798664.A3C93_00870"/>
<evidence type="ECO:0008006" key="4">
    <source>
        <dbReference type="Google" id="ProtNLM"/>
    </source>
</evidence>
<feature type="transmembrane region" description="Helical" evidence="1">
    <location>
        <begin position="37"/>
        <end position="56"/>
    </location>
</feature>
<feature type="transmembrane region" description="Helical" evidence="1">
    <location>
        <begin position="62"/>
        <end position="84"/>
    </location>
</feature>
<feature type="transmembrane region" description="Helical" evidence="1">
    <location>
        <begin position="96"/>
        <end position="117"/>
    </location>
</feature>
<organism evidence="2 3">
    <name type="scientific">Candidatus Lloydbacteria bacterium RIFCSPHIGHO2_02_FULL_54_17</name>
    <dbReference type="NCBI Taxonomy" id="1798664"/>
    <lineage>
        <taxon>Bacteria</taxon>
        <taxon>Candidatus Lloydiibacteriota</taxon>
    </lineage>
</organism>
<dbReference type="InterPro" id="IPR014509">
    <property type="entry name" value="YjdF-like"/>
</dbReference>
<feature type="transmembrane region" description="Helical" evidence="1">
    <location>
        <begin position="137"/>
        <end position="156"/>
    </location>
</feature>
<reference evidence="2 3" key="1">
    <citation type="journal article" date="2016" name="Nat. Commun.">
        <title>Thousands of microbial genomes shed light on interconnected biogeochemical processes in an aquifer system.</title>
        <authorList>
            <person name="Anantharaman K."/>
            <person name="Brown C.T."/>
            <person name="Hug L.A."/>
            <person name="Sharon I."/>
            <person name="Castelle C.J."/>
            <person name="Probst A.J."/>
            <person name="Thomas B.C."/>
            <person name="Singh A."/>
            <person name="Wilkins M.J."/>
            <person name="Karaoz U."/>
            <person name="Brodie E.L."/>
            <person name="Williams K.H."/>
            <person name="Hubbard S.S."/>
            <person name="Banfield J.F."/>
        </authorList>
    </citation>
    <scope>NUCLEOTIDE SEQUENCE [LARGE SCALE GENOMIC DNA]</scope>
</reference>
<name>A0A1G2DHX2_9BACT</name>
<gene>
    <name evidence="2" type="ORF">A3C93_00870</name>
</gene>
<dbReference type="Pfam" id="PF09997">
    <property type="entry name" value="DUF2238"/>
    <property type="match status" value="1"/>
</dbReference>
<dbReference type="AlphaFoldDB" id="A0A1G2DHX2"/>
<dbReference type="EMBL" id="MHLO01000007">
    <property type="protein sequence ID" value="OGZ13189.1"/>
    <property type="molecule type" value="Genomic_DNA"/>
</dbReference>
<keyword evidence="1" id="KW-1133">Transmembrane helix</keyword>
<evidence type="ECO:0000256" key="1">
    <source>
        <dbReference type="SAM" id="Phobius"/>
    </source>
</evidence>
<accession>A0A1G2DHX2</accession>
<feature type="transmembrane region" description="Helical" evidence="1">
    <location>
        <begin position="6"/>
        <end position="25"/>
    </location>
</feature>
<keyword evidence="1" id="KW-0472">Membrane</keyword>
<keyword evidence="1" id="KW-0812">Transmembrane</keyword>
<protein>
    <recommendedName>
        <fullName evidence="4">VanZ-like domain-containing protein</fullName>
    </recommendedName>
</protein>
<evidence type="ECO:0000313" key="3">
    <source>
        <dbReference type="Proteomes" id="UP000178636"/>
    </source>
</evidence>